<comment type="similarity">
    <text evidence="2">Belongs to the MLO family.</text>
</comment>
<keyword evidence="15" id="KW-1185">Reference proteome</keyword>
<feature type="region of interest" description="Disordered" evidence="10">
    <location>
        <begin position="649"/>
        <end position="755"/>
    </location>
</feature>
<feature type="compositionally biased region" description="Polar residues" evidence="10">
    <location>
        <begin position="730"/>
        <end position="741"/>
    </location>
</feature>
<keyword evidence="5 11" id="KW-1133">Transmembrane helix</keyword>
<comment type="subcellular location">
    <subcellularLocation>
        <location evidence="1">Membrane</location>
        <topology evidence="1">Multi-pass membrane protein</topology>
    </subcellularLocation>
</comment>
<dbReference type="Proteomes" id="UP001497444">
    <property type="component" value="Chromosome 5"/>
</dbReference>
<evidence type="ECO:0000256" key="2">
    <source>
        <dbReference type="ARBA" id="ARBA00006574"/>
    </source>
</evidence>
<feature type="region of interest" description="Disordered" evidence="10">
    <location>
        <begin position="520"/>
        <end position="549"/>
    </location>
</feature>
<keyword evidence="3 11" id="KW-0812">Transmembrane</keyword>
<feature type="transmembrane region" description="Helical" evidence="11">
    <location>
        <begin position="291"/>
        <end position="309"/>
    </location>
</feature>
<protein>
    <recommendedName>
        <fullName evidence="16">MLO-like protein</fullName>
    </recommendedName>
</protein>
<dbReference type="Gene3D" id="1.10.150.60">
    <property type="entry name" value="ARID DNA-binding domain"/>
    <property type="match status" value="1"/>
</dbReference>
<dbReference type="InterPro" id="IPR008978">
    <property type="entry name" value="HSP20-like_chaperone"/>
</dbReference>
<proteinExistence type="inferred from homology"/>
<evidence type="ECO:0000259" key="13">
    <source>
        <dbReference type="PROSITE" id="PS51011"/>
    </source>
</evidence>
<feature type="domain" description="ARID" evidence="13">
    <location>
        <begin position="556"/>
        <end position="647"/>
    </location>
</feature>
<dbReference type="Pfam" id="PF03094">
    <property type="entry name" value="Mlo"/>
    <property type="match status" value="2"/>
</dbReference>
<reference evidence="14" key="1">
    <citation type="submission" date="2024-02" db="EMBL/GenBank/DDBJ databases">
        <authorList>
            <consortium name="ELIXIR-Norway"/>
            <consortium name="Elixir Norway"/>
        </authorList>
    </citation>
    <scope>NUCLEOTIDE SEQUENCE</scope>
</reference>
<evidence type="ECO:0008006" key="16">
    <source>
        <dbReference type="Google" id="ProtNLM"/>
    </source>
</evidence>
<evidence type="ECO:0000256" key="9">
    <source>
        <dbReference type="RuleBase" id="RU003616"/>
    </source>
</evidence>
<evidence type="ECO:0000256" key="6">
    <source>
        <dbReference type="ARBA" id="ARBA00023136"/>
    </source>
</evidence>
<evidence type="ECO:0000256" key="11">
    <source>
        <dbReference type="SAM" id="Phobius"/>
    </source>
</evidence>
<dbReference type="SMART" id="SM01014">
    <property type="entry name" value="ARID"/>
    <property type="match status" value="1"/>
</dbReference>
<feature type="transmembrane region" description="Helical" evidence="11">
    <location>
        <begin position="12"/>
        <end position="30"/>
    </location>
</feature>
<evidence type="ECO:0000313" key="15">
    <source>
        <dbReference type="Proteomes" id="UP001497444"/>
    </source>
</evidence>
<dbReference type="InterPro" id="IPR004326">
    <property type="entry name" value="Mlo"/>
</dbReference>
<sequence>MAEQQKSLEQTPAWAVATVATVFVVVSLLLERGISCLGRKLEREKQKPLLHTLEKIKEELMLLGFISLLLTVFQSVVASLCMPERLSRTMLPCKYIEQPLAADAAGAPMAQVGEGFNDSRTIHARRLFQATTDQTTPVAPPSNCPLGKVQVISVEGLHQLHIFIFVMAVVHVFYSCITVLLGFYKMHSWRKWEEETHKEKLNSIGAATKKKHKLTRKSFVSSRITQPCFTTSRTGLNIDIWFVSFFRQFGISVTKEDYNCLRLGFIANHKLGMTYNFHGYIRRTMEDDFKVVVGISGYLWAFVVIFLLLNVNGWYTYFWIAFIPFILILLVGTKLQQIITDMALEVRALRVVKPTENMPLEEVNGTINVVKNPDDPQGQELIHKLVRPRDDLFWFNRPQLLLYLIHFILFQNAFELAFFFWLLKTFGFTSCIMGKAWVVIARLVIGVFVQILCSYSTLPLYALVTQMGSQIKHSIFQESTELAIHGWHEKVKERRKKRKLNHRPVSSSIHKTFGLSSKLKLHNSTPRSTNEAGEMEEEEQEEDQKEIQDDGAEGTLEEQMEFVEELEHFFKQRNMEYKPPKFYGLELNVLKLWRVVTRLGGHDHVTASKLWRTVGEEFKPPKTCTTISWSFRGFYEKALLDYERYKTGVPGTGNTQRPGHMDSSFLQMDSQGTGSPTTPTAQVSAGGLSGSGRARRDSAARAMQGWHSQRTGNGETKDTNGRPRLREQSPPINSAGANTGKRSLKQESARRPVMAKQSDGIVTAFEPPIVDEGPKADWVKINVHKHVDCFEIYALVPGLAREEVRIQCEPGGRLVIAGMPEDPDNPWGVTPFRKVISLPSRIDAHQTSAVVTLYGQLYVRVPIAESKSS</sequence>
<organism evidence="14 15">
    <name type="scientific">Sphagnum jensenii</name>
    <dbReference type="NCBI Taxonomy" id="128206"/>
    <lineage>
        <taxon>Eukaryota</taxon>
        <taxon>Viridiplantae</taxon>
        <taxon>Streptophyta</taxon>
        <taxon>Embryophyta</taxon>
        <taxon>Bryophyta</taxon>
        <taxon>Sphagnophytina</taxon>
        <taxon>Sphagnopsida</taxon>
        <taxon>Sphagnales</taxon>
        <taxon>Sphagnaceae</taxon>
        <taxon>Sphagnum</taxon>
    </lineage>
</organism>
<evidence type="ECO:0000256" key="7">
    <source>
        <dbReference type="ARBA" id="ARBA00023265"/>
    </source>
</evidence>
<comment type="similarity">
    <text evidence="8 9">Belongs to the small heat shock protein (HSP20) family.</text>
</comment>
<accession>A0ABP0X4Z7</accession>
<feature type="compositionally biased region" description="Acidic residues" evidence="10">
    <location>
        <begin position="533"/>
        <end position="549"/>
    </location>
</feature>
<dbReference type="CDD" id="cd16100">
    <property type="entry name" value="ARID"/>
    <property type="match status" value="1"/>
</dbReference>
<dbReference type="Gene3D" id="2.60.40.790">
    <property type="match status" value="1"/>
</dbReference>
<evidence type="ECO:0000256" key="3">
    <source>
        <dbReference type="ARBA" id="ARBA00022692"/>
    </source>
</evidence>
<dbReference type="EMBL" id="OZ020100">
    <property type="protein sequence ID" value="CAK9273071.1"/>
    <property type="molecule type" value="Genomic_DNA"/>
</dbReference>
<dbReference type="InterPro" id="IPR002068">
    <property type="entry name" value="A-crystallin/Hsp20_dom"/>
</dbReference>
<gene>
    <name evidence="14" type="ORF">CSSPJE1EN1_LOCUS18549</name>
</gene>
<feature type="transmembrane region" description="Helical" evidence="11">
    <location>
        <begin position="60"/>
        <end position="80"/>
    </location>
</feature>
<evidence type="ECO:0000259" key="12">
    <source>
        <dbReference type="PROSITE" id="PS01031"/>
    </source>
</evidence>
<dbReference type="PANTHER" id="PTHR31942">
    <property type="entry name" value="MLO-LIKE PROTEIN 1"/>
    <property type="match status" value="1"/>
</dbReference>
<evidence type="ECO:0000256" key="1">
    <source>
        <dbReference type="ARBA" id="ARBA00004141"/>
    </source>
</evidence>
<dbReference type="PROSITE" id="PS51011">
    <property type="entry name" value="ARID"/>
    <property type="match status" value="1"/>
</dbReference>
<dbReference type="CDD" id="cd06464">
    <property type="entry name" value="ACD_sHsps-like"/>
    <property type="match status" value="1"/>
</dbReference>
<dbReference type="Pfam" id="PF00011">
    <property type="entry name" value="HSP20"/>
    <property type="match status" value="1"/>
</dbReference>
<feature type="transmembrane region" description="Helical" evidence="11">
    <location>
        <begin position="443"/>
        <end position="464"/>
    </location>
</feature>
<dbReference type="Pfam" id="PF01388">
    <property type="entry name" value="ARID"/>
    <property type="match status" value="1"/>
</dbReference>
<keyword evidence="4" id="KW-0611">Plant defense</keyword>
<evidence type="ECO:0000313" key="14">
    <source>
        <dbReference type="EMBL" id="CAK9273071.1"/>
    </source>
</evidence>
<feature type="transmembrane region" description="Helical" evidence="11">
    <location>
        <begin position="400"/>
        <end position="423"/>
    </location>
</feature>
<feature type="transmembrane region" description="Helical" evidence="11">
    <location>
        <begin position="315"/>
        <end position="332"/>
    </location>
</feature>
<dbReference type="PANTHER" id="PTHR31942:SF52">
    <property type="entry name" value="MLO-LIKE PROTEIN 1"/>
    <property type="match status" value="1"/>
</dbReference>
<dbReference type="SMART" id="SM00501">
    <property type="entry name" value="BRIGHT"/>
    <property type="match status" value="1"/>
</dbReference>
<dbReference type="SUPFAM" id="SSF46774">
    <property type="entry name" value="ARID-like"/>
    <property type="match status" value="1"/>
</dbReference>
<evidence type="ECO:0000256" key="5">
    <source>
        <dbReference type="ARBA" id="ARBA00022989"/>
    </source>
</evidence>
<feature type="compositionally biased region" description="Basic and acidic residues" evidence="10">
    <location>
        <begin position="715"/>
        <end position="727"/>
    </location>
</feature>
<feature type="transmembrane region" description="Helical" evidence="11">
    <location>
        <begin position="162"/>
        <end position="184"/>
    </location>
</feature>
<keyword evidence="6 11" id="KW-0472">Membrane</keyword>
<feature type="domain" description="SHSP" evidence="12">
    <location>
        <begin position="772"/>
        <end position="869"/>
    </location>
</feature>
<dbReference type="PROSITE" id="PS01031">
    <property type="entry name" value="SHSP"/>
    <property type="match status" value="1"/>
</dbReference>
<dbReference type="InterPro" id="IPR036431">
    <property type="entry name" value="ARID_dom_sf"/>
</dbReference>
<keyword evidence="7" id="KW-0568">Pathogenesis-related protein</keyword>
<feature type="compositionally biased region" description="Polar residues" evidence="10">
    <location>
        <begin position="664"/>
        <end position="683"/>
    </location>
</feature>
<dbReference type="SUPFAM" id="SSF49764">
    <property type="entry name" value="HSP20-like chaperones"/>
    <property type="match status" value="1"/>
</dbReference>
<evidence type="ECO:0000256" key="8">
    <source>
        <dbReference type="PROSITE-ProRule" id="PRU00285"/>
    </source>
</evidence>
<dbReference type="InterPro" id="IPR001606">
    <property type="entry name" value="ARID_dom"/>
</dbReference>
<evidence type="ECO:0000256" key="10">
    <source>
        <dbReference type="SAM" id="MobiDB-lite"/>
    </source>
</evidence>
<name>A0ABP0X4Z7_9BRYO</name>
<evidence type="ECO:0000256" key="4">
    <source>
        <dbReference type="ARBA" id="ARBA00022821"/>
    </source>
</evidence>